<evidence type="ECO:0000313" key="3">
    <source>
        <dbReference type="Proteomes" id="UP001172911"/>
    </source>
</evidence>
<reference evidence="2" key="1">
    <citation type="journal article" date="2023" name="J. Hazard. Mater.">
        <title>Anaerobic biodegradation of pyrene and benzo[a]pyrene by a new sulfate-reducing Desulforamulus aquiferis strain DSA.</title>
        <authorList>
            <person name="Zhang Z."/>
            <person name="Sun J."/>
            <person name="Gong X."/>
            <person name="Wang C."/>
            <person name="Wang H."/>
        </authorList>
    </citation>
    <scope>NUCLEOTIDE SEQUENCE</scope>
    <source>
        <strain evidence="2">DSA</strain>
    </source>
</reference>
<dbReference type="AlphaFoldDB" id="A0AAW7ZB38"/>
<accession>A0AAW7ZB38</accession>
<name>A0AAW7ZB38_9FIRM</name>
<protein>
    <submittedName>
        <fullName evidence="2">Uncharacterized protein</fullName>
    </submittedName>
</protein>
<evidence type="ECO:0000256" key="1">
    <source>
        <dbReference type="SAM" id="MobiDB-lite"/>
    </source>
</evidence>
<dbReference type="Proteomes" id="UP001172911">
    <property type="component" value="Unassembled WGS sequence"/>
</dbReference>
<sequence length="169" mass="18881">MMDAKDKAEQKKELLSNERFGNLPEVVELKEQMAQQEKKNSPGGQDFDAGETAASVPSQGELEARLVQKMQSLQGEYNGKINSYIAAAKKEYEKIESGQITMSKKALAQKYIGLVEGMEAECDARVYAAIARAENELTSYGYSTDIADKARETYRQTKKQQRSQLLSKL</sequence>
<feature type="region of interest" description="Disordered" evidence="1">
    <location>
        <begin position="32"/>
        <end position="56"/>
    </location>
</feature>
<reference evidence="2" key="2">
    <citation type="submission" date="2023-03" db="EMBL/GenBank/DDBJ databases">
        <authorList>
            <person name="Zhang Z."/>
        </authorList>
    </citation>
    <scope>NUCLEOTIDE SEQUENCE</scope>
    <source>
        <strain evidence="2">DSA</strain>
    </source>
</reference>
<gene>
    <name evidence="2" type="ORF">P6N53_06600</name>
</gene>
<evidence type="ECO:0000313" key="2">
    <source>
        <dbReference type="EMBL" id="MDO7786889.1"/>
    </source>
</evidence>
<keyword evidence="3" id="KW-1185">Reference proteome</keyword>
<comment type="caution">
    <text evidence="2">The sequence shown here is derived from an EMBL/GenBank/DDBJ whole genome shotgun (WGS) entry which is preliminary data.</text>
</comment>
<organism evidence="2 3">
    <name type="scientific">Desulforamulus aquiferis</name>
    <dbReference type="NCBI Taxonomy" id="1397668"/>
    <lineage>
        <taxon>Bacteria</taxon>
        <taxon>Bacillati</taxon>
        <taxon>Bacillota</taxon>
        <taxon>Clostridia</taxon>
        <taxon>Eubacteriales</taxon>
        <taxon>Peptococcaceae</taxon>
        <taxon>Desulforamulus</taxon>
    </lineage>
</organism>
<dbReference type="EMBL" id="JARPTC010000008">
    <property type="protein sequence ID" value="MDO7786889.1"/>
    <property type="molecule type" value="Genomic_DNA"/>
</dbReference>
<proteinExistence type="predicted"/>